<feature type="domain" description="AB hydrolase-1" evidence="2">
    <location>
        <begin position="158"/>
        <end position="421"/>
    </location>
</feature>
<keyword evidence="3" id="KW-0378">Hydrolase</keyword>
<dbReference type="PANTHER" id="PTHR43265:SF1">
    <property type="entry name" value="ESTERASE ESTD"/>
    <property type="match status" value="1"/>
</dbReference>
<gene>
    <name evidence="3" type="ORF">H0E84_13460</name>
</gene>
<feature type="signal peptide" evidence="1">
    <location>
        <begin position="1"/>
        <end position="24"/>
    </location>
</feature>
<organism evidence="3 4">
    <name type="scientific">Luteimonas salinisoli</name>
    <dbReference type="NCBI Taxonomy" id="2752307"/>
    <lineage>
        <taxon>Bacteria</taxon>
        <taxon>Pseudomonadati</taxon>
        <taxon>Pseudomonadota</taxon>
        <taxon>Gammaproteobacteria</taxon>
        <taxon>Lysobacterales</taxon>
        <taxon>Lysobacteraceae</taxon>
        <taxon>Luteimonas</taxon>
    </lineage>
</organism>
<dbReference type="PROSITE" id="PS51257">
    <property type="entry name" value="PROKAR_LIPOPROTEIN"/>
    <property type="match status" value="1"/>
</dbReference>
<dbReference type="Gene3D" id="3.40.50.1820">
    <property type="entry name" value="alpha/beta hydrolase"/>
    <property type="match status" value="1"/>
</dbReference>
<feature type="chain" id="PRO_5032296879" evidence="1">
    <location>
        <begin position="25"/>
        <end position="467"/>
    </location>
</feature>
<evidence type="ECO:0000256" key="1">
    <source>
        <dbReference type="SAM" id="SignalP"/>
    </source>
</evidence>
<keyword evidence="4" id="KW-1185">Reference proteome</keyword>
<proteinExistence type="predicted"/>
<keyword evidence="1" id="KW-0732">Signal</keyword>
<name>A0A853JDK2_9GAMM</name>
<dbReference type="EMBL" id="JACCKA010000076">
    <property type="protein sequence ID" value="NZA27393.1"/>
    <property type="molecule type" value="Genomic_DNA"/>
</dbReference>
<dbReference type="GO" id="GO:0052689">
    <property type="term" value="F:carboxylic ester hydrolase activity"/>
    <property type="evidence" value="ECO:0007669"/>
    <property type="project" value="TreeGrafter"/>
</dbReference>
<sequence length="467" mass="50569">MLPSRRFPLLTAASLLLSVLLAGCSDEEATPPLPEELACQAGAWRMDSGELLALSPVTGGLRYRLVDGRSGLFAPGGEGPAYSAREGWRGEGTEPVATATFEPCPAGRMRFALEDGPSGTARRMTLDTHDTSFRSGDISLRGRLVLPEQANGPMPLAVLLHGSEDYSAVDIYPTQYLLPAQGVAVFVYDKRGTGGSEGEYTQDFHVLADDAVAALAEARRLQPAGFSRIGFVGGSQGGWIAPLAASKTSVDYVAALFGLAEGALAEDREQVMDDLRAAGHGPDVLERAREVTDATARLMASGFTEGYEELAAVQDAYGDEPWFADIQGEFSGQVLEIRGWAPQWLVRRIAMRSDRGTSWDYEPLPVLAALEVPQLWVVAAEDREAPNVETLRRLRALQAEGRPLDLVVFPGTDHGIYEYAEEDGQRVMLRHPDGYLRLLAEWIAEPELRGPYGNAQVEPKAGGRETR</sequence>
<dbReference type="InterPro" id="IPR053145">
    <property type="entry name" value="AB_hydrolase_Est10"/>
</dbReference>
<dbReference type="PANTHER" id="PTHR43265">
    <property type="entry name" value="ESTERASE ESTD"/>
    <property type="match status" value="1"/>
</dbReference>
<dbReference type="SUPFAM" id="SSF53474">
    <property type="entry name" value="alpha/beta-Hydrolases"/>
    <property type="match status" value="1"/>
</dbReference>
<evidence type="ECO:0000259" key="2">
    <source>
        <dbReference type="Pfam" id="PF12697"/>
    </source>
</evidence>
<dbReference type="AlphaFoldDB" id="A0A853JDK2"/>
<accession>A0A853JDK2</accession>
<reference evidence="3 4" key="1">
    <citation type="submission" date="2020-07" db="EMBL/GenBank/DDBJ databases">
        <title>Luteimonas sp. SJ-92.</title>
        <authorList>
            <person name="Huang X.-X."/>
            <person name="Xu L."/>
            <person name="Sun J.-Q."/>
        </authorList>
    </citation>
    <scope>NUCLEOTIDE SEQUENCE [LARGE SCALE GENOMIC DNA]</scope>
    <source>
        <strain evidence="3 4">SJ-92</strain>
    </source>
</reference>
<dbReference type="RefSeq" id="WP_180679173.1">
    <property type="nucleotide sequence ID" value="NZ_JACCKA010000076.1"/>
</dbReference>
<comment type="caution">
    <text evidence="3">The sequence shown here is derived from an EMBL/GenBank/DDBJ whole genome shotgun (WGS) entry which is preliminary data.</text>
</comment>
<dbReference type="InterPro" id="IPR029058">
    <property type="entry name" value="AB_hydrolase_fold"/>
</dbReference>
<dbReference type="Pfam" id="PF12697">
    <property type="entry name" value="Abhydrolase_6"/>
    <property type="match status" value="1"/>
</dbReference>
<dbReference type="Proteomes" id="UP000578091">
    <property type="component" value="Unassembled WGS sequence"/>
</dbReference>
<protein>
    <submittedName>
        <fullName evidence="3">Alpha/beta hydrolase</fullName>
    </submittedName>
</protein>
<dbReference type="InterPro" id="IPR000073">
    <property type="entry name" value="AB_hydrolase_1"/>
</dbReference>
<evidence type="ECO:0000313" key="4">
    <source>
        <dbReference type="Proteomes" id="UP000578091"/>
    </source>
</evidence>
<evidence type="ECO:0000313" key="3">
    <source>
        <dbReference type="EMBL" id="NZA27393.1"/>
    </source>
</evidence>